<evidence type="ECO:0000313" key="2">
    <source>
        <dbReference type="EMBL" id="CRH04825.1"/>
    </source>
</evidence>
<name>A0A1S7LD62_MAGMO</name>
<proteinExistence type="predicted"/>
<dbReference type="SUPFAM" id="SSF103190">
    <property type="entry name" value="Sensory domain-like"/>
    <property type="match status" value="1"/>
</dbReference>
<dbReference type="AlphaFoldDB" id="A0A1S7LD62"/>
<evidence type="ECO:0000259" key="1">
    <source>
        <dbReference type="PROSITE" id="PS50883"/>
    </source>
</evidence>
<dbReference type="Gene3D" id="3.20.20.450">
    <property type="entry name" value="EAL domain"/>
    <property type="match status" value="1"/>
</dbReference>
<dbReference type="PROSITE" id="PS50883">
    <property type="entry name" value="EAL"/>
    <property type="match status" value="1"/>
</dbReference>
<sequence length="421" mass="47079">MLLSAFQPIFSLAHRRPVGYEALVRPQHQQRGTISPIELFQQGSEPEIMSLDRACRLIHVGNFKSLNPANAWLFLNINPRVMMGTNHLGRLFLADLLEHFQVPANRVVVEILEKEIADEGMLVEAVKAFRELGCLVAIDDFGAGQSNFDRVWRLEPDIVKLDRSMISQAVNNPRARQILPGLVSLLHSAGCLVLLEGVENEEEALIAMDTEADFVQGYHFGRPQTDFEAIQSMLQTDLAALNKKFLHHAEDHARQMWTQLDSHRTLFADCLKHFEQEHQACDQAFGEILAHPQTLRCFILNGEGIQLGENLEALSHEQPQSVRFDPVADACSADWSRKAYFRRAVSNPETLQLSGPYLSLTDGRMCITLSQSITWGDQQRVICCDIAWEGVGHMMTASTTPGMGHFNDPALSETGDAILTA</sequence>
<dbReference type="GO" id="GO:0071111">
    <property type="term" value="F:cyclic-guanylate-specific phosphodiesterase activity"/>
    <property type="evidence" value="ECO:0007669"/>
    <property type="project" value="InterPro"/>
</dbReference>
<dbReference type="PANTHER" id="PTHR33121">
    <property type="entry name" value="CYCLIC DI-GMP PHOSPHODIESTERASE PDEF"/>
    <property type="match status" value="1"/>
</dbReference>
<dbReference type="Pfam" id="PF00563">
    <property type="entry name" value="EAL"/>
    <property type="match status" value="1"/>
</dbReference>
<dbReference type="SMART" id="SM00052">
    <property type="entry name" value="EAL"/>
    <property type="match status" value="1"/>
</dbReference>
<dbReference type="CDD" id="cd01948">
    <property type="entry name" value="EAL"/>
    <property type="match status" value="1"/>
</dbReference>
<accession>A0A1S7LD62</accession>
<dbReference type="SUPFAM" id="SSF141868">
    <property type="entry name" value="EAL domain-like"/>
    <property type="match status" value="1"/>
</dbReference>
<reference evidence="2" key="1">
    <citation type="submission" date="2015-04" db="EMBL/GenBank/DDBJ databases">
        <authorList>
            <person name="Syromyatnikov M.Y."/>
            <person name="Popov V.N."/>
        </authorList>
    </citation>
    <scope>NUCLEOTIDE SEQUENCE</scope>
    <source>
        <strain evidence="2">MO-1</strain>
    </source>
</reference>
<dbReference type="InterPro" id="IPR035919">
    <property type="entry name" value="EAL_sf"/>
</dbReference>
<protein>
    <submittedName>
        <fullName evidence="2">Putative diguanylate phosphodiesterase, EAL domain</fullName>
    </submittedName>
</protein>
<gene>
    <name evidence="2" type="ORF">MAGMO_0621</name>
</gene>
<feature type="domain" description="EAL" evidence="1">
    <location>
        <begin position="1"/>
        <end position="237"/>
    </location>
</feature>
<dbReference type="Gene3D" id="3.30.450.20">
    <property type="entry name" value="PAS domain"/>
    <property type="match status" value="1"/>
</dbReference>
<dbReference type="InterPro" id="IPR029151">
    <property type="entry name" value="Sensor-like_sf"/>
</dbReference>
<dbReference type="InterPro" id="IPR001633">
    <property type="entry name" value="EAL_dom"/>
</dbReference>
<dbReference type="PANTHER" id="PTHR33121:SF76">
    <property type="entry name" value="SIGNALING PROTEIN"/>
    <property type="match status" value="1"/>
</dbReference>
<organism evidence="2">
    <name type="scientific">Magnetococcus massalia (strain MO-1)</name>
    <dbReference type="NCBI Taxonomy" id="451514"/>
    <lineage>
        <taxon>Bacteria</taxon>
        <taxon>Pseudomonadati</taxon>
        <taxon>Pseudomonadota</taxon>
        <taxon>Magnetococcia</taxon>
        <taxon>Magnetococcales</taxon>
        <taxon>Magnetococcaceae</taxon>
        <taxon>Magnetococcus</taxon>
    </lineage>
</organism>
<dbReference type="InterPro" id="IPR050706">
    <property type="entry name" value="Cyclic-di-GMP_PDE-like"/>
</dbReference>
<dbReference type="EMBL" id="LO017727">
    <property type="protein sequence ID" value="CRH04825.1"/>
    <property type="molecule type" value="Genomic_DNA"/>
</dbReference>